<accession>A0A2P2PYX6</accession>
<name>A0A2P2PYX6_RHIMU</name>
<sequence length="15" mass="1830">MQEIAVSRVFYFLNI</sequence>
<organism evidence="1">
    <name type="scientific">Rhizophora mucronata</name>
    <name type="common">Asiatic mangrove</name>
    <dbReference type="NCBI Taxonomy" id="61149"/>
    <lineage>
        <taxon>Eukaryota</taxon>
        <taxon>Viridiplantae</taxon>
        <taxon>Streptophyta</taxon>
        <taxon>Embryophyta</taxon>
        <taxon>Tracheophyta</taxon>
        <taxon>Spermatophyta</taxon>
        <taxon>Magnoliopsida</taxon>
        <taxon>eudicotyledons</taxon>
        <taxon>Gunneridae</taxon>
        <taxon>Pentapetalae</taxon>
        <taxon>rosids</taxon>
        <taxon>fabids</taxon>
        <taxon>Malpighiales</taxon>
        <taxon>Rhizophoraceae</taxon>
        <taxon>Rhizophora</taxon>
    </lineage>
</organism>
<protein>
    <submittedName>
        <fullName evidence="1">Uncharacterized protein</fullName>
    </submittedName>
</protein>
<dbReference type="EMBL" id="GGEC01079436">
    <property type="protein sequence ID" value="MBX59920.1"/>
    <property type="molecule type" value="Transcribed_RNA"/>
</dbReference>
<reference evidence="1" key="1">
    <citation type="submission" date="2018-02" db="EMBL/GenBank/DDBJ databases">
        <title>Rhizophora mucronata_Transcriptome.</title>
        <authorList>
            <person name="Meera S.P."/>
            <person name="Sreeshan A."/>
            <person name="Augustine A."/>
        </authorList>
    </citation>
    <scope>NUCLEOTIDE SEQUENCE</scope>
    <source>
        <tissue evidence="1">Leaf</tissue>
    </source>
</reference>
<proteinExistence type="predicted"/>
<evidence type="ECO:0000313" key="1">
    <source>
        <dbReference type="EMBL" id="MBX59920.1"/>
    </source>
</evidence>